<protein>
    <submittedName>
        <fullName evidence="7">Lipid-binding serum glycoprotein C-terminal domain-containing protein</fullName>
    </submittedName>
</protein>
<keyword evidence="3" id="KW-1133">Transmembrane helix</keyword>
<dbReference type="PANTHER" id="PTHR10504">
    <property type="entry name" value="BACTERICIDAL PERMEABILITY-INCREASING BPI PROTEIN-RELATED"/>
    <property type="match status" value="1"/>
</dbReference>
<evidence type="ECO:0000256" key="3">
    <source>
        <dbReference type="SAM" id="Phobius"/>
    </source>
</evidence>
<sequence>MTESNYSVNRCSTYDISIHPLISFYDNDAPTTAITVVVIVVVIALPLIIIVVAVVVTALPLVIVVIVIALPLIIVVVVDVIALPLIVNVVVIECHDVSYDSGFDFYNFGCKSIWRECINAITEMCQIPFDLKSLLQTNTNAHNPGIYMRLMSAGLAYLREIGMKVVNDEILRIQLPTITEIIEAGQVSIYDAYVSKYWSPPEYSLELSPPDIFTWSMAKMHIRAAGEFEAIFTGPFLIPPVPIRGQFETLFGHVSLTIAVRLARTRAGAPMVQSSYCRANVGYVDLNVRNTGVITDFFINTFKAFIIAHFKPIVEDRICQMIKNMINKDMNYILATMPLQIPINENSVDVLGISFDLPSRRPLSKLGEIGGKNVTLLNIINNLRQKNLILDYRLIRDPLIAYETIEILSRGEISWNGHGGTPFYPPNIYIPPPKGVHMAEFIATDYIVNSLLFHAYKQKYMDFIIGPESSPQFKTLLLTTCENGYCIGEYLGELSRQYPDREVEIHFLTRKIIRADTKMTSNINLWLNQTRIVGNVSIENLDFKLLESRVQDVDQATFGDLGLFGAEFLEQLLTDILRVGIIIPTMKGVILKNPRLSLHDRYLKVQTYFRLDEEFASKLIQGAVKQTFKSMTSSGI</sequence>
<dbReference type="Gene3D" id="3.15.20.10">
    <property type="entry name" value="Bactericidal permeability-increasing protein, domain 2"/>
    <property type="match status" value="2"/>
</dbReference>
<dbReference type="GO" id="GO:0005615">
    <property type="term" value="C:extracellular space"/>
    <property type="evidence" value="ECO:0007669"/>
    <property type="project" value="TreeGrafter"/>
</dbReference>
<feature type="domain" description="Lipid-binding serum glycoprotein C-terminal" evidence="5">
    <location>
        <begin position="433"/>
        <end position="607"/>
    </location>
</feature>
<dbReference type="PANTHER" id="PTHR10504:SF137">
    <property type="entry name" value="BPI FOLD-CONTAINING FAMILY C PROTEIN"/>
    <property type="match status" value="1"/>
</dbReference>
<keyword evidence="6" id="KW-1185">Reference proteome</keyword>
<feature type="transmembrane region" description="Helical" evidence="3">
    <location>
        <begin position="63"/>
        <end position="87"/>
    </location>
</feature>
<keyword evidence="3" id="KW-0472">Membrane</keyword>
<dbReference type="SMART" id="SM00328">
    <property type="entry name" value="BPI1"/>
    <property type="match status" value="1"/>
</dbReference>
<keyword evidence="2" id="KW-1015">Disulfide bond</keyword>
<proteinExistence type="inferred from homology"/>
<dbReference type="InterPro" id="IPR032942">
    <property type="entry name" value="BPI/LBP/Plunc"/>
</dbReference>
<dbReference type="Pfam" id="PF02886">
    <property type="entry name" value="LBP_BPI_CETP_C"/>
    <property type="match status" value="2"/>
</dbReference>
<evidence type="ECO:0000259" key="5">
    <source>
        <dbReference type="SMART" id="SM00329"/>
    </source>
</evidence>
<dbReference type="SUPFAM" id="SSF55394">
    <property type="entry name" value="Bactericidal permeability-increasing protein, BPI"/>
    <property type="match status" value="2"/>
</dbReference>
<dbReference type="InterPro" id="IPR017943">
    <property type="entry name" value="Bactericidal_perm-incr_a/b_dom"/>
</dbReference>
<dbReference type="InterPro" id="IPR017942">
    <property type="entry name" value="Lipid-bd_serum_glycop_N"/>
</dbReference>
<evidence type="ECO:0000256" key="2">
    <source>
        <dbReference type="ARBA" id="ARBA00023157"/>
    </source>
</evidence>
<dbReference type="WBParaSite" id="sdigi.contig337.g7550.t1">
    <property type="protein sequence ID" value="sdigi.contig337.g7550.t1"/>
    <property type="gene ID" value="sdigi.contig337.g7550"/>
</dbReference>
<dbReference type="Gene3D" id="3.15.10.10">
    <property type="entry name" value="Bactericidal permeability-increasing protein, domain 1"/>
    <property type="match status" value="1"/>
</dbReference>
<keyword evidence="3" id="KW-0812">Transmembrane</keyword>
<dbReference type="AlphaFoldDB" id="A0A915PR41"/>
<dbReference type="GO" id="GO:0008289">
    <property type="term" value="F:lipid binding"/>
    <property type="evidence" value="ECO:0007669"/>
    <property type="project" value="InterPro"/>
</dbReference>
<name>A0A915PR41_9BILA</name>
<feature type="domain" description="Lipid-binding serum glycoprotein N-terminal" evidence="4">
    <location>
        <begin position="149"/>
        <end position="374"/>
    </location>
</feature>
<feature type="transmembrane region" description="Helical" evidence="3">
    <location>
        <begin position="33"/>
        <end position="56"/>
    </location>
</feature>
<organism evidence="6 7">
    <name type="scientific">Setaria digitata</name>
    <dbReference type="NCBI Taxonomy" id="48799"/>
    <lineage>
        <taxon>Eukaryota</taxon>
        <taxon>Metazoa</taxon>
        <taxon>Ecdysozoa</taxon>
        <taxon>Nematoda</taxon>
        <taxon>Chromadorea</taxon>
        <taxon>Rhabditida</taxon>
        <taxon>Spirurina</taxon>
        <taxon>Spiruromorpha</taxon>
        <taxon>Filarioidea</taxon>
        <taxon>Setariidae</taxon>
        <taxon>Setaria</taxon>
    </lineage>
</organism>
<evidence type="ECO:0000259" key="4">
    <source>
        <dbReference type="SMART" id="SM00328"/>
    </source>
</evidence>
<dbReference type="SMART" id="SM00329">
    <property type="entry name" value="BPI2"/>
    <property type="match status" value="1"/>
</dbReference>
<comment type="similarity">
    <text evidence="1">Belongs to the BPI/LBP/Plunc superfamily. BPI/LBP family.</text>
</comment>
<accession>A0A915PR41</accession>
<evidence type="ECO:0000256" key="1">
    <source>
        <dbReference type="ARBA" id="ARBA00007292"/>
    </source>
</evidence>
<dbReference type="InterPro" id="IPR001124">
    <property type="entry name" value="Lipid-bd_serum_glycop_C"/>
</dbReference>
<evidence type="ECO:0000313" key="7">
    <source>
        <dbReference type="WBParaSite" id="sdigi.contig337.g7550.t1"/>
    </source>
</evidence>
<evidence type="ECO:0000313" key="6">
    <source>
        <dbReference type="Proteomes" id="UP000887581"/>
    </source>
</evidence>
<dbReference type="Proteomes" id="UP000887581">
    <property type="component" value="Unplaced"/>
</dbReference>
<dbReference type="Pfam" id="PF01273">
    <property type="entry name" value="LBP_BPI_CETP"/>
    <property type="match status" value="1"/>
</dbReference>
<reference evidence="7" key="1">
    <citation type="submission" date="2022-11" db="UniProtKB">
        <authorList>
            <consortium name="WormBaseParasite"/>
        </authorList>
    </citation>
    <scope>IDENTIFICATION</scope>
</reference>